<dbReference type="AlphaFoldDB" id="A0A8I2YUT8"/>
<evidence type="ECO:0000313" key="2">
    <source>
        <dbReference type="EMBL" id="KAG6378791.1"/>
    </source>
</evidence>
<accession>A0A8I2YUT8</accession>
<evidence type="ECO:0000256" key="1">
    <source>
        <dbReference type="PIRSR" id="PIRSR605301-1"/>
    </source>
</evidence>
<feature type="binding site" evidence="1">
    <location>
        <position position="84"/>
    </location>
    <ligand>
        <name>Zn(2+)</name>
        <dbReference type="ChEBI" id="CHEBI:29105"/>
    </ligand>
</feature>
<feature type="binding site" evidence="1">
    <location>
        <position position="161"/>
    </location>
    <ligand>
        <name>Zn(2+)</name>
        <dbReference type="ChEBI" id="CHEBI:29105"/>
    </ligand>
</feature>
<dbReference type="PANTHER" id="PTHR22599">
    <property type="entry name" value="MPS ONE BINDER KINASE ACTIVATOR-LIKE MOB"/>
    <property type="match status" value="1"/>
</dbReference>
<dbReference type="OrthoDB" id="8170117at2759"/>
<organism evidence="2 3">
    <name type="scientific">Boletus reticuloceps</name>
    <dbReference type="NCBI Taxonomy" id="495285"/>
    <lineage>
        <taxon>Eukaryota</taxon>
        <taxon>Fungi</taxon>
        <taxon>Dikarya</taxon>
        <taxon>Basidiomycota</taxon>
        <taxon>Agaricomycotina</taxon>
        <taxon>Agaricomycetes</taxon>
        <taxon>Agaricomycetidae</taxon>
        <taxon>Boletales</taxon>
        <taxon>Boletineae</taxon>
        <taxon>Boletaceae</taxon>
        <taxon>Boletoideae</taxon>
        <taxon>Boletus</taxon>
    </lineage>
</organism>
<dbReference type="InterPro" id="IPR036703">
    <property type="entry name" value="MOB_kinase_act_sf"/>
</dbReference>
<sequence>MSSFFGLGKTRTFKPRKDVPEGTKQYQLRKYAEATLGSGNLRLAVQLPEGEDLNEWLAVHAVDFFNHLNMLYGTVTEFCTSQECPIMSAGPRYEYLWEDGIKYKKPTKLPAPEYVDALMNWAQNILDDENVFPNKIGIPFPRNFRDTVRTIVRRLFRVYAHIYSNHFDQICALGIEGRFQRLSSVYRHFFLFINEVLFSHSSRVPPAHIRHSVAQFDLIEKKELAPLDELNDAVLAEDKTR</sequence>
<keyword evidence="1" id="KW-0862">Zinc</keyword>
<name>A0A8I2YUT8_9AGAM</name>
<dbReference type="EMBL" id="JAGFBS010000006">
    <property type="protein sequence ID" value="KAG6378791.1"/>
    <property type="molecule type" value="Genomic_DNA"/>
</dbReference>
<feature type="binding site" evidence="1">
    <location>
        <position position="79"/>
    </location>
    <ligand>
        <name>Zn(2+)</name>
        <dbReference type="ChEBI" id="CHEBI:29105"/>
    </ligand>
</feature>
<gene>
    <name evidence="2" type="ORF">JVT61DRAFT_13067</name>
</gene>
<dbReference type="Pfam" id="PF03637">
    <property type="entry name" value="Mob1_phocein"/>
    <property type="match status" value="1"/>
</dbReference>
<dbReference type="InterPro" id="IPR005301">
    <property type="entry name" value="MOB_kinase_act_fam"/>
</dbReference>
<keyword evidence="3" id="KW-1185">Reference proteome</keyword>
<evidence type="ECO:0000313" key="3">
    <source>
        <dbReference type="Proteomes" id="UP000683000"/>
    </source>
</evidence>
<dbReference type="Proteomes" id="UP000683000">
    <property type="component" value="Unassembled WGS sequence"/>
</dbReference>
<proteinExistence type="predicted"/>
<dbReference type="SUPFAM" id="SSF101152">
    <property type="entry name" value="Mob1/phocein"/>
    <property type="match status" value="1"/>
</dbReference>
<dbReference type="Gene3D" id="1.20.140.30">
    <property type="entry name" value="MOB kinase activator"/>
    <property type="match status" value="1"/>
</dbReference>
<comment type="caution">
    <text evidence="2">The sequence shown here is derived from an EMBL/GenBank/DDBJ whole genome shotgun (WGS) entry which is preliminary data.</text>
</comment>
<feature type="binding site" evidence="1">
    <location>
        <position position="166"/>
    </location>
    <ligand>
        <name>Zn(2+)</name>
        <dbReference type="ChEBI" id="CHEBI:29105"/>
    </ligand>
</feature>
<reference evidence="2" key="1">
    <citation type="submission" date="2021-03" db="EMBL/GenBank/DDBJ databases">
        <title>Evolutionary innovations through gain and loss of genes in the ectomycorrhizal Boletales.</title>
        <authorList>
            <person name="Wu G."/>
            <person name="Miyauchi S."/>
            <person name="Morin E."/>
            <person name="Yang Z.-L."/>
            <person name="Xu J."/>
            <person name="Martin F.M."/>
        </authorList>
    </citation>
    <scope>NUCLEOTIDE SEQUENCE</scope>
    <source>
        <strain evidence="2">BR01</strain>
    </source>
</reference>
<keyword evidence="1" id="KW-0479">Metal-binding</keyword>
<dbReference type="SMART" id="SM01388">
    <property type="entry name" value="Mob1_phocein"/>
    <property type="match status" value="1"/>
</dbReference>
<protein>
    <submittedName>
        <fullName evidence="2">Mob1/phocein</fullName>
    </submittedName>
</protein>